<sequence length="153" mass="17553">MQQVKTFLFNHLESNNPTLQEQIRIKFKNHTVAVIKGHESYDLLKTSCKDVFVSVNRLIDDGKISIDGKDIQVEMAVGGGFRIFQFLLLVLGMKGATSDFACIWCTCHKKHRHDMSKPMRHYWGKPIARDISSFAEWSRQNKFACAHPPFNIA</sequence>
<evidence type="ECO:0000313" key="2">
    <source>
        <dbReference type="Proteomes" id="UP001159405"/>
    </source>
</evidence>
<gene>
    <name evidence="1" type="ORF">PLOB_00049492</name>
</gene>
<name>A0ABN8Q0Q7_9CNID</name>
<organism evidence="1 2">
    <name type="scientific">Porites lobata</name>
    <dbReference type="NCBI Taxonomy" id="104759"/>
    <lineage>
        <taxon>Eukaryota</taxon>
        <taxon>Metazoa</taxon>
        <taxon>Cnidaria</taxon>
        <taxon>Anthozoa</taxon>
        <taxon>Hexacorallia</taxon>
        <taxon>Scleractinia</taxon>
        <taxon>Fungiina</taxon>
        <taxon>Poritidae</taxon>
        <taxon>Porites</taxon>
    </lineage>
</organism>
<comment type="caution">
    <text evidence="1">The sequence shown here is derived from an EMBL/GenBank/DDBJ whole genome shotgun (WGS) entry which is preliminary data.</text>
</comment>
<evidence type="ECO:0000313" key="1">
    <source>
        <dbReference type="EMBL" id="CAH3153258.1"/>
    </source>
</evidence>
<protein>
    <submittedName>
        <fullName evidence="1">Uncharacterized protein</fullName>
    </submittedName>
</protein>
<accession>A0ABN8Q0Q7</accession>
<dbReference type="PANTHER" id="PTHR31424:SF3">
    <property type="entry name" value="RING-TYPE DOMAIN-CONTAINING PROTEIN"/>
    <property type="match status" value="1"/>
</dbReference>
<proteinExistence type="predicted"/>
<dbReference type="EMBL" id="CALNXK010000096">
    <property type="protein sequence ID" value="CAH3153258.1"/>
    <property type="molecule type" value="Genomic_DNA"/>
</dbReference>
<dbReference type="Proteomes" id="UP001159405">
    <property type="component" value="Unassembled WGS sequence"/>
</dbReference>
<reference evidence="1 2" key="1">
    <citation type="submission" date="2022-05" db="EMBL/GenBank/DDBJ databases">
        <authorList>
            <consortium name="Genoscope - CEA"/>
            <person name="William W."/>
        </authorList>
    </citation>
    <scope>NUCLEOTIDE SEQUENCE [LARGE SCALE GENOMIC DNA]</scope>
</reference>
<keyword evidence="2" id="KW-1185">Reference proteome</keyword>
<dbReference type="PANTHER" id="PTHR31424">
    <property type="entry name" value="PROTEIN CBG23806"/>
    <property type="match status" value="1"/>
</dbReference>